<keyword evidence="3" id="KW-1185">Reference proteome</keyword>
<feature type="transmembrane region" description="Helical" evidence="1">
    <location>
        <begin position="46"/>
        <end position="67"/>
    </location>
</feature>
<evidence type="ECO:0000313" key="3">
    <source>
        <dbReference type="Proteomes" id="UP000011760"/>
    </source>
</evidence>
<evidence type="ECO:0000256" key="1">
    <source>
        <dbReference type="SAM" id="Phobius"/>
    </source>
</evidence>
<dbReference type="PANTHER" id="PTHR40765:SF2">
    <property type="entry name" value="ESX-2 SECRETION SYSTEM ATPASE ECCB2"/>
    <property type="match status" value="1"/>
</dbReference>
<protein>
    <recommendedName>
        <fullName evidence="4">Type VII secretion protein EccB</fullName>
    </recommendedName>
</protein>
<dbReference type="PANTHER" id="PTHR40765">
    <property type="entry name" value="ESX-2 SECRETION SYSTEM ATPASE ECCB2"/>
    <property type="match status" value="1"/>
</dbReference>
<accession>M1USC2</accession>
<dbReference type="NCBIfam" id="TIGR03919">
    <property type="entry name" value="T7SS_EccB"/>
    <property type="match status" value="1"/>
</dbReference>
<dbReference type="OrthoDB" id="3847604at2"/>
<dbReference type="InterPro" id="IPR044857">
    <property type="entry name" value="T7SS_EccB_R1"/>
</dbReference>
<keyword evidence="1" id="KW-1133">Transmembrane helix</keyword>
<dbReference type="Pfam" id="PF05108">
    <property type="entry name" value="T7SS_ESX1_EccB"/>
    <property type="match status" value="2"/>
</dbReference>
<dbReference type="STRING" id="1121353.H924_02640"/>
<sequence>MANGILMPTTSAQVSGHKFLVRRIEHGLVLGDIRMIHDPLAIRRRALVFGAIACVMLAVGALALALFRPAINPGDAPLIRAESGALYVRLEDKVHPVANLASAQLIVGQLVEPANASDEILAQWPRGVPVGLVDAPGIVSTAENSGQWFACQTAKTGDMHVLAAGSGQLAQPRFLEGRQGWLGASQSANGLDWHLITAEGRRALPAEASEQGRIVRRHLGINAETPRMYLSADMLNNIPQLPDITFPDPLPELISIGTRAWVRSGEGIAPISALTEGMLIDAGSRTTVQPRALLGGYPETAVELHLPAALVEWQDPAVACADGLGRIGSFEEIPAGVALSGNTVATSFISDLPGGVALDSGFGFYLVADSGLRHHIVDSQSLEALGISQVTKVPWSVLRLLPEGSELSRQAALAPMY</sequence>
<keyword evidence="1" id="KW-0472">Membrane</keyword>
<keyword evidence="1" id="KW-0812">Transmembrane</keyword>
<dbReference type="EMBL" id="CP004354">
    <property type="protein sequence ID" value="AGG65982.1"/>
    <property type="molecule type" value="Genomic_DNA"/>
</dbReference>
<dbReference type="Gene3D" id="3.30.2390.20">
    <property type="entry name" value="Type VII secretion system EccB, repeat 1 domain"/>
    <property type="match status" value="1"/>
</dbReference>
<dbReference type="RefSeq" id="WP_015650428.1">
    <property type="nucleotide sequence ID" value="NC_020506.1"/>
</dbReference>
<proteinExistence type="predicted"/>
<name>M1USC2_9CORY</name>
<dbReference type="HOGENOM" id="CLU_036302_3_1_11"/>
<reference evidence="2 3" key="1">
    <citation type="submission" date="2013-02" db="EMBL/GenBank/DDBJ databases">
        <title>The complete genome sequence of Corynebacterium callunae DSM 20147.</title>
        <authorList>
            <person name="Ruckert C."/>
            <person name="Albersmeier A."/>
            <person name="Kalinowski J."/>
        </authorList>
    </citation>
    <scope>NUCLEOTIDE SEQUENCE [LARGE SCALE GENOMIC DNA]</scope>
    <source>
        <strain evidence="2 3">DSM 20147</strain>
    </source>
</reference>
<dbReference type="Proteomes" id="UP000011760">
    <property type="component" value="Chromosome"/>
</dbReference>
<dbReference type="InterPro" id="IPR007795">
    <property type="entry name" value="T7SS_EccB"/>
</dbReference>
<dbReference type="KEGG" id="ccn:H924_02640"/>
<dbReference type="AlphaFoldDB" id="M1USC2"/>
<dbReference type="PATRIC" id="fig|1121353.3.peg.551"/>
<evidence type="ECO:0008006" key="4">
    <source>
        <dbReference type="Google" id="ProtNLM"/>
    </source>
</evidence>
<dbReference type="GO" id="GO:0005576">
    <property type="term" value="C:extracellular region"/>
    <property type="evidence" value="ECO:0007669"/>
    <property type="project" value="TreeGrafter"/>
</dbReference>
<gene>
    <name evidence="2" type="ORF">H924_02640</name>
</gene>
<dbReference type="eggNOG" id="COG3266">
    <property type="taxonomic scope" value="Bacteria"/>
</dbReference>
<organism evidence="2 3">
    <name type="scientific">Corynebacterium callunae DSM 20147</name>
    <dbReference type="NCBI Taxonomy" id="1121353"/>
    <lineage>
        <taxon>Bacteria</taxon>
        <taxon>Bacillati</taxon>
        <taxon>Actinomycetota</taxon>
        <taxon>Actinomycetes</taxon>
        <taxon>Mycobacteriales</taxon>
        <taxon>Corynebacteriaceae</taxon>
        <taxon>Corynebacterium</taxon>
    </lineage>
</organism>
<evidence type="ECO:0000313" key="2">
    <source>
        <dbReference type="EMBL" id="AGG65982.1"/>
    </source>
</evidence>